<evidence type="ECO:0000313" key="3">
    <source>
        <dbReference type="Proteomes" id="UP000282876"/>
    </source>
</evidence>
<dbReference type="Proteomes" id="UP000282876">
    <property type="component" value="Unassembled WGS sequence"/>
</dbReference>
<dbReference type="VEuPathDB" id="MicrosporidiaDB:TUBRATIS_15560"/>
<reference evidence="2 3" key="1">
    <citation type="submission" date="2018-10" db="EMBL/GenBank/DDBJ databases">
        <title>Draft genome sequence of the microsporidian Tubulinosema ratisbonensis.</title>
        <authorList>
            <person name="Polonais V."/>
            <person name="Peyretaillade E."/>
            <person name="Niehus S."/>
            <person name="Wawrzyniak I."/>
            <person name="Franchet A."/>
            <person name="Gaspin C."/>
            <person name="Reichstadt M."/>
            <person name="Belser C."/>
            <person name="Labadie K."/>
            <person name="Delbac F."/>
            <person name="Ferrandon D."/>
        </authorList>
    </citation>
    <scope>NUCLEOTIDE SEQUENCE [LARGE SCALE GENOMIC DNA]</scope>
    <source>
        <strain evidence="2 3">Franzen</strain>
    </source>
</reference>
<gene>
    <name evidence="2" type="ORF">TUBRATIS_15560</name>
</gene>
<name>A0A437AL72_9MICR</name>
<dbReference type="EMBL" id="RCSS01000354">
    <property type="protein sequence ID" value="RVD91961.1"/>
    <property type="molecule type" value="Genomic_DNA"/>
</dbReference>
<protein>
    <submittedName>
        <fullName evidence="2">Uncharacterized protein</fullName>
    </submittedName>
</protein>
<keyword evidence="1" id="KW-0732">Signal</keyword>
<keyword evidence="3" id="KW-1185">Reference proteome</keyword>
<accession>A0A437AL72</accession>
<feature type="signal peptide" evidence="1">
    <location>
        <begin position="1"/>
        <end position="22"/>
    </location>
</feature>
<organism evidence="2 3">
    <name type="scientific">Tubulinosema ratisbonensis</name>
    <dbReference type="NCBI Taxonomy" id="291195"/>
    <lineage>
        <taxon>Eukaryota</taxon>
        <taxon>Fungi</taxon>
        <taxon>Fungi incertae sedis</taxon>
        <taxon>Microsporidia</taxon>
        <taxon>Tubulinosematoidea</taxon>
        <taxon>Tubulinosematidae</taxon>
        <taxon>Tubulinosema</taxon>
    </lineage>
</organism>
<sequence>MINKSSLCLIFLLLKFCFLTKNNVEVQKSPCKKYNQLSIADKTFYLFERNHWSKNLEEKYDLNHRLLKQNIKCDEKNYIKIIVTKLLELRNTISFKEQFFMSNITQTSCKFITFIENLRNCPSERKMVDKFCNYVLYVLKHPKFTFNRVNKTYSLPCVSKDSNMPVDVIKKYNDLFYRFLFYVKGFLDINYSDYNHMKRRNIGKTFDFSKEDFEKLINSKDANQLFKFCDTLNNIFRETGNMSMKKYESGFIHYILSVLILKYKALMHVLFKNETNIWTKQYIPLYKLKILKNLLLEIHFYLHLLSLKSDVLSIFGSFILLKSVFLFAEIEKVILKLNYSDITLKMLEEKEIFIQTETFEKNELILKKDNCLRLRKYVRFIVSVVFL</sequence>
<feature type="chain" id="PRO_5019344312" evidence="1">
    <location>
        <begin position="23"/>
        <end position="387"/>
    </location>
</feature>
<evidence type="ECO:0000256" key="1">
    <source>
        <dbReference type="SAM" id="SignalP"/>
    </source>
</evidence>
<proteinExistence type="predicted"/>
<comment type="caution">
    <text evidence="2">The sequence shown here is derived from an EMBL/GenBank/DDBJ whole genome shotgun (WGS) entry which is preliminary data.</text>
</comment>
<evidence type="ECO:0000313" key="2">
    <source>
        <dbReference type="EMBL" id="RVD91961.1"/>
    </source>
</evidence>
<dbReference type="AlphaFoldDB" id="A0A437AL72"/>